<organism evidence="2 3">
    <name type="scientific">Tanacetum coccineum</name>
    <dbReference type="NCBI Taxonomy" id="301880"/>
    <lineage>
        <taxon>Eukaryota</taxon>
        <taxon>Viridiplantae</taxon>
        <taxon>Streptophyta</taxon>
        <taxon>Embryophyta</taxon>
        <taxon>Tracheophyta</taxon>
        <taxon>Spermatophyta</taxon>
        <taxon>Magnoliopsida</taxon>
        <taxon>eudicotyledons</taxon>
        <taxon>Gunneridae</taxon>
        <taxon>Pentapetalae</taxon>
        <taxon>asterids</taxon>
        <taxon>campanulids</taxon>
        <taxon>Asterales</taxon>
        <taxon>Asteraceae</taxon>
        <taxon>Asteroideae</taxon>
        <taxon>Anthemideae</taxon>
        <taxon>Anthemidinae</taxon>
        <taxon>Tanacetum</taxon>
    </lineage>
</organism>
<proteinExistence type="predicted"/>
<protein>
    <submittedName>
        <fullName evidence="2">Uncharacterized protein</fullName>
    </submittedName>
</protein>
<reference evidence="2" key="2">
    <citation type="submission" date="2022-01" db="EMBL/GenBank/DDBJ databases">
        <authorList>
            <person name="Yamashiro T."/>
            <person name="Shiraishi A."/>
            <person name="Satake H."/>
            <person name="Nakayama K."/>
        </authorList>
    </citation>
    <scope>NUCLEOTIDE SEQUENCE</scope>
</reference>
<accession>A0ABQ5H0A5</accession>
<dbReference type="EMBL" id="BQNB010019072">
    <property type="protein sequence ID" value="GJT81321.1"/>
    <property type="molecule type" value="Genomic_DNA"/>
</dbReference>
<reference evidence="2" key="1">
    <citation type="journal article" date="2022" name="Int. J. Mol. Sci.">
        <title>Draft Genome of Tanacetum Coccineum: Genomic Comparison of Closely Related Tanacetum-Family Plants.</title>
        <authorList>
            <person name="Yamashiro T."/>
            <person name="Shiraishi A."/>
            <person name="Nakayama K."/>
            <person name="Satake H."/>
        </authorList>
    </citation>
    <scope>NUCLEOTIDE SEQUENCE</scope>
</reference>
<evidence type="ECO:0000256" key="1">
    <source>
        <dbReference type="SAM" id="MobiDB-lite"/>
    </source>
</evidence>
<sequence>MPYRIYEQLGREDMKKVNRGTTMINHTQTVAIGILTNVLCQVGVTILIAKFLILDIPIDHDSPIVGGGGFMRMIGGIVNTQERLFSNFDGFCHQTFRAARSDTMKTHNDEAESSRSKHPRQHETVEEVVLPQVHHEFLLWEGCSRDAKSRYNTRLAQLLPRHIYSPCVVNWDVLNRMGCDGEIDDMLRIRLREAGLNGEIFTLVAWIRAFNFNESIYAKIFHEFYSTYEFDEVCADDELQTKKIIKFRLGGRAHSLTLLEFARRLELYQVVEIEEEGFNVYFKGGLRTDEDFNAYDYWLSISPEKNLGLSGSHTFTIRNPILRIARKCRVLTEDVLRSLSALIYFRDLDTITLRDLIDSEEYRQSYLWDKYQGVFEHMVEVYSVLLQGAYNPPGYAQSQYDQYYQQYPPPPLQYQQQQQDDDE</sequence>
<evidence type="ECO:0000313" key="2">
    <source>
        <dbReference type="EMBL" id="GJT81321.1"/>
    </source>
</evidence>
<gene>
    <name evidence="2" type="ORF">Tco_1055663</name>
</gene>
<name>A0ABQ5H0A5_9ASTR</name>
<comment type="caution">
    <text evidence="2">The sequence shown here is derived from an EMBL/GenBank/DDBJ whole genome shotgun (WGS) entry which is preliminary data.</text>
</comment>
<dbReference type="Proteomes" id="UP001151760">
    <property type="component" value="Unassembled WGS sequence"/>
</dbReference>
<keyword evidence="3" id="KW-1185">Reference proteome</keyword>
<evidence type="ECO:0000313" key="3">
    <source>
        <dbReference type="Proteomes" id="UP001151760"/>
    </source>
</evidence>
<feature type="region of interest" description="Disordered" evidence="1">
    <location>
        <begin position="102"/>
        <end position="123"/>
    </location>
</feature>